<feature type="signal peptide" evidence="1">
    <location>
        <begin position="1"/>
        <end position="35"/>
    </location>
</feature>
<evidence type="ECO:0000259" key="2">
    <source>
        <dbReference type="Pfam" id="PF08547"/>
    </source>
</evidence>
<dbReference type="Pfam" id="PF08547">
    <property type="entry name" value="CIA30"/>
    <property type="match status" value="1"/>
</dbReference>
<evidence type="ECO:0000313" key="4">
    <source>
        <dbReference type="Proteomes" id="UP000199603"/>
    </source>
</evidence>
<organism evidence="3 4">
    <name type="scientific">Aquimonas voraii</name>
    <dbReference type="NCBI Taxonomy" id="265719"/>
    <lineage>
        <taxon>Bacteria</taxon>
        <taxon>Pseudomonadati</taxon>
        <taxon>Pseudomonadota</taxon>
        <taxon>Gammaproteobacteria</taxon>
        <taxon>Lysobacterales</taxon>
        <taxon>Lysobacteraceae</taxon>
        <taxon>Aquimonas</taxon>
    </lineage>
</organism>
<gene>
    <name evidence="3" type="ORF">SAMN04488509_101177</name>
</gene>
<dbReference type="OrthoDB" id="442188at2"/>
<dbReference type="AlphaFoldDB" id="A0A1G6S048"/>
<feature type="chain" id="PRO_5011437690" evidence="1">
    <location>
        <begin position="36"/>
        <end position="207"/>
    </location>
</feature>
<proteinExistence type="predicted"/>
<dbReference type="Proteomes" id="UP000199603">
    <property type="component" value="Unassembled WGS sequence"/>
</dbReference>
<accession>A0A1G6S048</accession>
<keyword evidence="1" id="KW-0732">Signal</keyword>
<dbReference type="SUPFAM" id="SSF49785">
    <property type="entry name" value="Galactose-binding domain-like"/>
    <property type="match status" value="1"/>
</dbReference>
<evidence type="ECO:0000313" key="3">
    <source>
        <dbReference type="EMBL" id="SDD09547.1"/>
    </source>
</evidence>
<evidence type="ECO:0000256" key="1">
    <source>
        <dbReference type="SAM" id="SignalP"/>
    </source>
</evidence>
<dbReference type="EMBL" id="FNAG01000001">
    <property type="protein sequence ID" value="SDD09547.1"/>
    <property type="molecule type" value="Genomic_DNA"/>
</dbReference>
<dbReference type="STRING" id="265719.SAMN04488509_101177"/>
<sequence>MPDDAALRPRRHRSLACNLCTLALLAQALATHAMAQDSPLLLDDFSDASGRASIGTRWQGFSDRVMGGLSHLQAGYVEDAGSRHLRMVGRVRLENNGGFIQVRLPLAANGGDFDASAFRALRVEVRGEPGAYWIHLRSADTRLPWAYYRAPVAVTADWRPLDLPLASFEAVSTTRPLDARRLRSVALVAYGEAFDADVELRRLELLP</sequence>
<protein>
    <submittedName>
        <fullName evidence="3">Complex I intermediate-associated protein 30 (CIA30)</fullName>
    </submittedName>
</protein>
<feature type="domain" description="NADH:ubiquinone oxidoreductase intermediate-associated protein 30" evidence="2">
    <location>
        <begin position="56"/>
        <end position="182"/>
    </location>
</feature>
<keyword evidence="4" id="KW-1185">Reference proteome</keyword>
<reference evidence="3 4" key="1">
    <citation type="submission" date="2016-10" db="EMBL/GenBank/DDBJ databases">
        <authorList>
            <person name="de Groot N.N."/>
        </authorList>
    </citation>
    <scope>NUCLEOTIDE SEQUENCE [LARGE SCALE GENOMIC DNA]</scope>
    <source>
        <strain evidence="3 4">DSM 16957</strain>
    </source>
</reference>
<dbReference type="InterPro" id="IPR008979">
    <property type="entry name" value="Galactose-bd-like_sf"/>
</dbReference>
<dbReference type="InterPro" id="IPR013857">
    <property type="entry name" value="NADH-UbQ_OxRdtase-assoc_prot30"/>
</dbReference>
<name>A0A1G6S048_9GAMM</name>